<feature type="transmembrane region" description="Helical" evidence="1">
    <location>
        <begin position="12"/>
        <end position="32"/>
    </location>
</feature>
<keyword evidence="1" id="KW-0812">Transmembrane</keyword>
<accession>A0A839ABK5</accession>
<organism evidence="2 3">
    <name type="scientific">Stappia albiluteola</name>
    <dbReference type="NCBI Taxonomy" id="2758565"/>
    <lineage>
        <taxon>Bacteria</taxon>
        <taxon>Pseudomonadati</taxon>
        <taxon>Pseudomonadota</taxon>
        <taxon>Alphaproteobacteria</taxon>
        <taxon>Hyphomicrobiales</taxon>
        <taxon>Stappiaceae</taxon>
        <taxon>Stappia</taxon>
    </lineage>
</organism>
<keyword evidence="1" id="KW-0472">Membrane</keyword>
<gene>
    <name evidence="2" type="ORF">H2509_04240</name>
</gene>
<evidence type="ECO:0000313" key="2">
    <source>
        <dbReference type="EMBL" id="MBA5776332.1"/>
    </source>
</evidence>
<evidence type="ECO:0000313" key="3">
    <source>
        <dbReference type="Proteomes" id="UP000541109"/>
    </source>
</evidence>
<dbReference type="RefSeq" id="WP_182162638.1">
    <property type="nucleotide sequence ID" value="NZ_JACFXV010000042.1"/>
</dbReference>
<proteinExistence type="predicted"/>
<keyword evidence="1" id="KW-1133">Transmembrane helix</keyword>
<evidence type="ECO:0000256" key="1">
    <source>
        <dbReference type="SAM" id="Phobius"/>
    </source>
</evidence>
<protein>
    <submittedName>
        <fullName evidence="2">Uncharacterized protein</fullName>
    </submittedName>
</protein>
<name>A0A839ABK5_9HYPH</name>
<reference evidence="2 3" key="1">
    <citation type="submission" date="2020-07" db="EMBL/GenBank/DDBJ databases">
        <title>Stappia sp., F7233, whole genome shotgun sequencing project.</title>
        <authorList>
            <person name="Jiang S."/>
            <person name="Liu Z.W."/>
            <person name="Du Z.J."/>
        </authorList>
    </citation>
    <scope>NUCLEOTIDE SEQUENCE [LARGE SCALE GENOMIC DNA]</scope>
    <source>
        <strain evidence="2 3">F7233</strain>
    </source>
</reference>
<keyword evidence="3" id="KW-1185">Reference proteome</keyword>
<dbReference type="Proteomes" id="UP000541109">
    <property type="component" value="Unassembled WGS sequence"/>
</dbReference>
<dbReference type="EMBL" id="JACFXV010000042">
    <property type="protein sequence ID" value="MBA5776332.1"/>
    <property type="molecule type" value="Genomic_DNA"/>
</dbReference>
<dbReference type="AlphaFoldDB" id="A0A839ABK5"/>
<sequence>MQANHETSKLIAPFAALAALALAGTGLLWWHYGERVFIERLLAGIAGCF</sequence>
<comment type="caution">
    <text evidence="2">The sequence shown here is derived from an EMBL/GenBank/DDBJ whole genome shotgun (WGS) entry which is preliminary data.</text>
</comment>